<proteinExistence type="predicted"/>
<dbReference type="GO" id="GO:0046872">
    <property type="term" value="F:metal ion binding"/>
    <property type="evidence" value="ECO:0007669"/>
    <property type="project" value="InterPro"/>
</dbReference>
<dbReference type="RefSeq" id="WP_199707256.1">
    <property type="nucleotide sequence ID" value="NZ_JAEMNV010000009.1"/>
</dbReference>
<accession>A0A934U5Z6</accession>
<gene>
    <name evidence="2" type="ORF">JGU71_24450</name>
</gene>
<dbReference type="Gene3D" id="1.20.120.450">
    <property type="entry name" value="dinb family like domain"/>
    <property type="match status" value="1"/>
</dbReference>
<evidence type="ECO:0000313" key="2">
    <source>
        <dbReference type="EMBL" id="MBJ8342044.1"/>
    </source>
</evidence>
<dbReference type="SUPFAM" id="SSF109854">
    <property type="entry name" value="DinB/YfiT-like putative metalloenzymes"/>
    <property type="match status" value="1"/>
</dbReference>
<dbReference type="GO" id="GO:0016853">
    <property type="term" value="F:isomerase activity"/>
    <property type="evidence" value="ECO:0007669"/>
    <property type="project" value="UniProtKB-KW"/>
</dbReference>
<feature type="domain" description="Mycothiol-dependent maleylpyruvate isomerase metal-binding" evidence="1">
    <location>
        <begin position="18"/>
        <end position="59"/>
    </location>
</feature>
<keyword evidence="2" id="KW-0413">Isomerase</keyword>
<dbReference type="InterPro" id="IPR024344">
    <property type="entry name" value="MDMPI_metal-binding"/>
</dbReference>
<evidence type="ECO:0000259" key="1">
    <source>
        <dbReference type="Pfam" id="PF11716"/>
    </source>
</evidence>
<keyword evidence="3" id="KW-1185">Reference proteome</keyword>
<protein>
    <submittedName>
        <fullName evidence="2">Maleylpyruvate isomerase family mycothiol-dependent enzyme</fullName>
    </submittedName>
</protein>
<reference evidence="2" key="1">
    <citation type="submission" date="2020-12" db="EMBL/GenBank/DDBJ databases">
        <title>Antrihabitans popcorni sp. nov. and Antrihabitans auranticaus sp. nov., isolated from a larva cave.</title>
        <authorList>
            <person name="Lee S.D."/>
            <person name="Kim I.S."/>
        </authorList>
    </citation>
    <scope>NUCLEOTIDE SEQUENCE</scope>
    <source>
        <strain evidence="2">YC3-6</strain>
    </source>
</reference>
<dbReference type="Pfam" id="PF11716">
    <property type="entry name" value="MDMPI_N"/>
    <property type="match status" value="1"/>
</dbReference>
<dbReference type="Proteomes" id="UP000655868">
    <property type="component" value="Unassembled WGS sequence"/>
</dbReference>
<dbReference type="NCBIfam" id="TIGR03083">
    <property type="entry name" value="maleylpyruvate isomerase family mycothiol-dependent enzyme"/>
    <property type="match status" value="1"/>
</dbReference>
<comment type="caution">
    <text evidence="2">The sequence shown here is derived from an EMBL/GenBank/DDBJ whole genome shotgun (WGS) entry which is preliminary data.</text>
</comment>
<evidence type="ECO:0000313" key="3">
    <source>
        <dbReference type="Proteomes" id="UP000655868"/>
    </source>
</evidence>
<sequence>MNALTALVGGYDLRKEIAAERLELANLLRDLSGKEWETETLCAGWRVRDVVAHLLYDATPPPIYLYDIVRAGGSTERLNDRYLRKAESFTTAELLTRFELSIGSGFGATTAPRLALYDVLVHHQDIRRPLGRPRTVPERRLRAVLDYPDPFVHPTRRMRGLRFEATDINWTNGDGAAVRGPAEAIVMAIAGRPTALRDLTGDGVEELTRRLT</sequence>
<name>A0A934U5Z6_9NOCA</name>
<dbReference type="InterPro" id="IPR017517">
    <property type="entry name" value="Maleyloyr_isom"/>
</dbReference>
<dbReference type="AlphaFoldDB" id="A0A934U5Z6"/>
<dbReference type="EMBL" id="JAEMNV010000009">
    <property type="protein sequence ID" value="MBJ8342044.1"/>
    <property type="molecule type" value="Genomic_DNA"/>
</dbReference>
<dbReference type="InterPro" id="IPR034660">
    <property type="entry name" value="DinB/YfiT-like"/>
</dbReference>
<organism evidence="2 3">
    <name type="scientific">Antrihabitans stalagmiti</name>
    <dbReference type="NCBI Taxonomy" id="2799499"/>
    <lineage>
        <taxon>Bacteria</taxon>
        <taxon>Bacillati</taxon>
        <taxon>Actinomycetota</taxon>
        <taxon>Actinomycetes</taxon>
        <taxon>Mycobacteriales</taxon>
        <taxon>Nocardiaceae</taxon>
        <taxon>Antrihabitans</taxon>
    </lineage>
</organism>